<evidence type="ECO:0000256" key="4">
    <source>
        <dbReference type="ARBA" id="ARBA00022475"/>
    </source>
</evidence>
<dbReference type="NCBIfam" id="TIGR01727">
    <property type="entry name" value="oligo_HPY"/>
    <property type="match status" value="1"/>
</dbReference>
<evidence type="ECO:0000259" key="8">
    <source>
        <dbReference type="PROSITE" id="PS50893"/>
    </source>
</evidence>
<dbReference type="InterPro" id="IPR050388">
    <property type="entry name" value="ABC_Ni/Peptide_Import"/>
</dbReference>
<dbReference type="CDD" id="cd03257">
    <property type="entry name" value="ABC_NikE_OppD_transporters"/>
    <property type="match status" value="1"/>
</dbReference>
<proteinExistence type="inferred from homology"/>
<name>M2BW12_TREDN</name>
<keyword evidence="4" id="KW-1003">Cell membrane</keyword>
<comment type="similarity">
    <text evidence="2">Belongs to the ABC transporter superfamily.</text>
</comment>
<dbReference type="Pfam" id="PF00005">
    <property type="entry name" value="ABC_tran"/>
    <property type="match status" value="1"/>
</dbReference>
<dbReference type="HOGENOM" id="CLU_000604_1_23_12"/>
<dbReference type="Proteomes" id="UP000016183">
    <property type="component" value="Unassembled WGS sequence"/>
</dbReference>
<keyword evidence="3" id="KW-0813">Transport</keyword>
<dbReference type="InterPro" id="IPR017871">
    <property type="entry name" value="ABC_transporter-like_CS"/>
</dbReference>
<comment type="caution">
    <text evidence="9">The sequence shown here is derived from an EMBL/GenBank/DDBJ whole genome shotgun (WGS) entry which is preliminary data.</text>
</comment>
<evidence type="ECO:0000256" key="1">
    <source>
        <dbReference type="ARBA" id="ARBA00004417"/>
    </source>
</evidence>
<dbReference type="PANTHER" id="PTHR43297">
    <property type="entry name" value="OLIGOPEPTIDE TRANSPORT ATP-BINDING PROTEIN APPD"/>
    <property type="match status" value="1"/>
</dbReference>
<dbReference type="PROSITE" id="PS00211">
    <property type="entry name" value="ABC_TRANSPORTER_1"/>
    <property type="match status" value="1"/>
</dbReference>
<evidence type="ECO:0000256" key="3">
    <source>
        <dbReference type="ARBA" id="ARBA00022448"/>
    </source>
</evidence>
<dbReference type="InterPro" id="IPR003593">
    <property type="entry name" value="AAA+_ATPase"/>
</dbReference>
<dbReference type="Gene3D" id="3.40.50.300">
    <property type="entry name" value="P-loop containing nucleotide triphosphate hydrolases"/>
    <property type="match status" value="1"/>
</dbReference>
<keyword evidence="7" id="KW-0472">Membrane</keyword>
<protein>
    <submittedName>
        <fullName evidence="9">Oligopeptide/dipeptide ABC transporter, ATP-binding protein</fullName>
    </submittedName>
</protein>
<evidence type="ECO:0000256" key="5">
    <source>
        <dbReference type="ARBA" id="ARBA00022741"/>
    </source>
</evidence>
<accession>M2BW12</accession>
<dbReference type="FunFam" id="3.40.50.300:FF:000016">
    <property type="entry name" value="Oligopeptide ABC transporter ATP-binding component"/>
    <property type="match status" value="1"/>
</dbReference>
<dbReference type="GO" id="GO:0005886">
    <property type="term" value="C:plasma membrane"/>
    <property type="evidence" value="ECO:0007669"/>
    <property type="project" value="UniProtKB-SubCell"/>
</dbReference>
<dbReference type="EMBL" id="AGDZ01000018">
    <property type="protein sequence ID" value="EMB25683.1"/>
    <property type="molecule type" value="Genomic_DNA"/>
</dbReference>
<evidence type="ECO:0000256" key="7">
    <source>
        <dbReference type="ARBA" id="ARBA00023136"/>
    </source>
</evidence>
<sequence>MKQQNNEILKAVNLNTSIKIDKKNYFALRNVSFSLYKNEILAVVGESGSGKTILMKTLIGLLPENGFLESGRIILNDNDITELSQKNTNNIRGKEISMIFQDQETSLNPLRTVGFHLTEILQRYSSLNKIEVKEKAINLLSAVGIDTPSIWLNKYPHELSGGMRQRVLIAMALACNSQIIIADEPTTALDVTVQAQILELLKTLKQTNKSMFFITHDLSIAASICDRILVMYGSRIMEEIFVDDLFSNAKHPYTQALLKTIPAIGIEPLEKFITIPGTAPSIETIEAGCPFYGRCSSAKEICKKEFPERKKVSEGHYYYCHQ</sequence>
<dbReference type="Pfam" id="PF08352">
    <property type="entry name" value="oligo_HPY"/>
    <property type="match status" value="1"/>
</dbReference>
<dbReference type="RefSeq" id="WP_010694267.1">
    <property type="nucleotide sequence ID" value="NZ_KB442453.1"/>
</dbReference>
<dbReference type="GO" id="GO:0016887">
    <property type="term" value="F:ATP hydrolysis activity"/>
    <property type="evidence" value="ECO:0007669"/>
    <property type="project" value="InterPro"/>
</dbReference>
<dbReference type="GO" id="GO:0005524">
    <property type="term" value="F:ATP binding"/>
    <property type="evidence" value="ECO:0007669"/>
    <property type="project" value="UniProtKB-KW"/>
</dbReference>
<keyword evidence="6 9" id="KW-0067">ATP-binding</keyword>
<dbReference type="AlphaFoldDB" id="M2BW12"/>
<feature type="domain" description="ABC transporter" evidence="8">
    <location>
        <begin position="9"/>
        <end position="258"/>
    </location>
</feature>
<comment type="subcellular location">
    <subcellularLocation>
        <location evidence="1">Cell inner membrane</location>
        <topology evidence="1">Peripheral membrane protein</topology>
    </subcellularLocation>
</comment>
<dbReference type="InterPro" id="IPR003439">
    <property type="entry name" value="ABC_transporter-like_ATP-bd"/>
</dbReference>
<evidence type="ECO:0000256" key="6">
    <source>
        <dbReference type="ARBA" id="ARBA00022840"/>
    </source>
</evidence>
<evidence type="ECO:0000313" key="9">
    <source>
        <dbReference type="EMBL" id="EMB25683.1"/>
    </source>
</evidence>
<evidence type="ECO:0000313" key="10">
    <source>
        <dbReference type="Proteomes" id="UP000016183"/>
    </source>
</evidence>
<keyword evidence="5" id="KW-0547">Nucleotide-binding</keyword>
<dbReference type="OrthoDB" id="337094at2"/>
<dbReference type="SUPFAM" id="SSF52540">
    <property type="entry name" value="P-loop containing nucleoside triphosphate hydrolases"/>
    <property type="match status" value="1"/>
</dbReference>
<dbReference type="PROSITE" id="PS50893">
    <property type="entry name" value="ABC_TRANSPORTER_2"/>
    <property type="match status" value="1"/>
</dbReference>
<gene>
    <name evidence="9" type="ORF">HMPREF9733_00815</name>
</gene>
<dbReference type="GO" id="GO:0015833">
    <property type="term" value="P:peptide transport"/>
    <property type="evidence" value="ECO:0007669"/>
    <property type="project" value="InterPro"/>
</dbReference>
<dbReference type="InterPro" id="IPR013563">
    <property type="entry name" value="Oligopep_ABC_C"/>
</dbReference>
<evidence type="ECO:0000256" key="2">
    <source>
        <dbReference type="ARBA" id="ARBA00005417"/>
    </source>
</evidence>
<dbReference type="PATRIC" id="fig|999437.3.peg.826"/>
<dbReference type="PANTHER" id="PTHR43297:SF2">
    <property type="entry name" value="DIPEPTIDE TRANSPORT ATP-BINDING PROTEIN DPPD"/>
    <property type="match status" value="1"/>
</dbReference>
<reference evidence="9 10" key="1">
    <citation type="submission" date="2012-01" db="EMBL/GenBank/DDBJ databases">
        <title>The Genome Sequence of Treponema denticola SP33.</title>
        <authorList>
            <consortium name="The Broad Institute Genome Sequencing Platform"/>
            <person name="Earl A."/>
            <person name="Ward D."/>
            <person name="Feldgarden M."/>
            <person name="Gevers D."/>
            <person name="Blanton J.M."/>
            <person name="Fenno C.J."/>
            <person name="Baranova O.V."/>
            <person name="Mathney J."/>
            <person name="Dewhirst F.E."/>
            <person name="Izard J."/>
            <person name="Young S.K."/>
            <person name="Zeng Q."/>
            <person name="Gargeya S."/>
            <person name="Fitzgerald M."/>
            <person name="Haas B."/>
            <person name="Abouelleil A."/>
            <person name="Alvarado L."/>
            <person name="Arachchi H.M."/>
            <person name="Berlin A."/>
            <person name="Chapman S.B."/>
            <person name="Gearin G."/>
            <person name="Goldberg J."/>
            <person name="Griggs A."/>
            <person name="Gujja S."/>
            <person name="Hansen M."/>
            <person name="Heiman D."/>
            <person name="Howarth C."/>
            <person name="Larimer J."/>
            <person name="Lui A."/>
            <person name="MacDonald P.J.P."/>
            <person name="McCowen C."/>
            <person name="Montmayeur A."/>
            <person name="Murphy C."/>
            <person name="Neiman D."/>
            <person name="Pearson M."/>
            <person name="Priest M."/>
            <person name="Roberts A."/>
            <person name="Saif S."/>
            <person name="Shea T."/>
            <person name="Sisk P."/>
            <person name="Stolte C."/>
            <person name="Sykes S."/>
            <person name="Wortman J."/>
            <person name="Nusbaum C."/>
            <person name="Birren B."/>
        </authorList>
    </citation>
    <scope>NUCLEOTIDE SEQUENCE [LARGE SCALE GENOMIC DNA]</scope>
    <source>
        <strain evidence="9 10">SP33</strain>
    </source>
</reference>
<dbReference type="InterPro" id="IPR027417">
    <property type="entry name" value="P-loop_NTPase"/>
</dbReference>
<organism evidence="9 10">
    <name type="scientific">Treponema denticola SP33</name>
    <dbReference type="NCBI Taxonomy" id="999437"/>
    <lineage>
        <taxon>Bacteria</taxon>
        <taxon>Pseudomonadati</taxon>
        <taxon>Spirochaetota</taxon>
        <taxon>Spirochaetia</taxon>
        <taxon>Spirochaetales</taxon>
        <taxon>Treponemataceae</taxon>
        <taxon>Treponema</taxon>
    </lineage>
</organism>
<dbReference type="SMART" id="SM00382">
    <property type="entry name" value="AAA"/>
    <property type="match status" value="1"/>
</dbReference>